<comment type="caution">
    <text evidence="3">The sequence shown here is derived from an EMBL/GenBank/DDBJ whole genome shotgun (WGS) entry which is preliminary data.</text>
</comment>
<dbReference type="GO" id="GO:0006811">
    <property type="term" value="P:monoatomic ion transport"/>
    <property type="evidence" value="ECO:0007669"/>
    <property type="project" value="InterPro"/>
</dbReference>
<dbReference type="SUPFAM" id="SSF90112">
    <property type="entry name" value="Neurotransmitter-gated ion-channel transmembrane pore"/>
    <property type="match status" value="1"/>
</dbReference>
<evidence type="ECO:0000313" key="3">
    <source>
        <dbReference type="EMBL" id="EEH63471.1"/>
    </source>
</evidence>
<dbReference type="AlphaFoldDB" id="C0W1V5"/>
<feature type="transmembrane region" description="Helical" evidence="2">
    <location>
        <begin position="123"/>
        <end position="143"/>
    </location>
</feature>
<dbReference type="Pfam" id="PF11241">
    <property type="entry name" value="DUF3043"/>
    <property type="match status" value="1"/>
</dbReference>
<sequence>MSDSTTGKGRPTPKRKDAEAKRRRDMIPADRKLAKKQARARQEEQWRKQQEGMDAGIEHYMPARDRGKSSRFIRDYVDARRFSISEAVMPAMFVMIITMMVMAALVTTVAPQTAATIVNSITWVTYGLLFASIVEATIVFYRAKARFKTNHPREEWIPRRWFYVFARLIMPRRFRQPKPQVNRGEYPE</sequence>
<keyword evidence="2" id="KW-1133">Transmembrane helix</keyword>
<accession>C0W1V5</accession>
<organism evidence="3 4">
    <name type="scientific">Gleimia coleocanis DSM 15436</name>
    <dbReference type="NCBI Taxonomy" id="525245"/>
    <lineage>
        <taxon>Bacteria</taxon>
        <taxon>Bacillati</taxon>
        <taxon>Actinomycetota</taxon>
        <taxon>Actinomycetes</taxon>
        <taxon>Actinomycetales</taxon>
        <taxon>Actinomycetaceae</taxon>
        <taxon>Gleimia</taxon>
    </lineage>
</organism>
<evidence type="ECO:0000256" key="1">
    <source>
        <dbReference type="SAM" id="MobiDB-lite"/>
    </source>
</evidence>
<evidence type="ECO:0000313" key="4">
    <source>
        <dbReference type="Proteomes" id="UP000010301"/>
    </source>
</evidence>
<feature type="region of interest" description="Disordered" evidence="1">
    <location>
        <begin position="1"/>
        <end position="60"/>
    </location>
</feature>
<dbReference type="GO" id="GO:0016020">
    <property type="term" value="C:membrane"/>
    <property type="evidence" value="ECO:0007669"/>
    <property type="project" value="InterPro"/>
</dbReference>
<evidence type="ECO:0008006" key="5">
    <source>
        <dbReference type="Google" id="ProtNLM"/>
    </source>
</evidence>
<evidence type="ECO:0000256" key="2">
    <source>
        <dbReference type="SAM" id="Phobius"/>
    </source>
</evidence>
<feature type="compositionally biased region" description="Basic and acidic residues" evidence="1">
    <location>
        <begin position="14"/>
        <end position="32"/>
    </location>
</feature>
<feature type="compositionally biased region" description="Basic and acidic residues" evidence="1">
    <location>
        <begin position="40"/>
        <end position="51"/>
    </location>
</feature>
<keyword evidence="2" id="KW-0472">Membrane</keyword>
<reference evidence="3 4" key="1">
    <citation type="submission" date="2009-01" db="EMBL/GenBank/DDBJ databases">
        <authorList>
            <person name="Qin X."/>
            <person name="Bachman B."/>
            <person name="Battles P."/>
            <person name="Bell A."/>
            <person name="Bess C."/>
            <person name="Bickham C."/>
            <person name="Chaboub L."/>
            <person name="Chen D."/>
            <person name="Coyle M."/>
            <person name="Deiros D.R."/>
            <person name="Dinh H."/>
            <person name="Forbes L."/>
            <person name="Fowler G."/>
            <person name="Francisco L."/>
            <person name="Fu Q."/>
            <person name="Gubbala S."/>
            <person name="Hale W."/>
            <person name="Han Y."/>
            <person name="Hemphill L."/>
            <person name="Highlander S.K."/>
            <person name="Hirani K."/>
            <person name="Hogues M."/>
            <person name="Jackson L."/>
            <person name="Jakkamsetti A."/>
            <person name="Javaid M."/>
            <person name="Jiang H."/>
            <person name="Korchina V."/>
            <person name="Kovar C."/>
            <person name="Lara F."/>
            <person name="Lee S."/>
            <person name="Mata R."/>
            <person name="Mathew T."/>
            <person name="Moen C."/>
            <person name="Morales K."/>
            <person name="Munidasa M."/>
            <person name="Nazareth L."/>
            <person name="Ngo R."/>
            <person name="Nguyen L."/>
            <person name="Okwuonu G."/>
            <person name="Ongeri F."/>
            <person name="Patil S."/>
            <person name="Petrosino J."/>
            <person name="Pham C."/>
            <person name="Pham P."/>
            <person name="Pu L.-L."/>
            <person name="Puazo M."/>
            <person name="Raj R."/>
            <person name="Reid J."/>
            <person name="Rouhana J."/>
            <person name="Saada N."/>
            <person name="Shang Y."/>
            <person name="Simmons D."/>
            <person name="Thornton R."/>
            <person name="Warren J."/>
            <person name="Weissenberger G."/>
            <person name="Zhang J."/>
            <person name="Zhang L."/>
            <person name="Zhou C."/>
            <person name="Zhu D."/>
            <person name="Muzny D."/>
            <person name="Worley K."/>
            <person name="Gibbs R."/>
        </authorList>
    </citation>
    <scope>NUCLEOTIDE SEQUENCE [LARGE SCALE GENOMIC DNA]</scope>
    <source>
        <strain evidence="3 4">DSM 15436</strain>
    </source>
</reference>
<dbReference type="InterPro" id="IPR036719">
    <property type="entry name" value="Neuro-gated_channel_TM_sf"/>
</dbReference>
<dbReference type="eggNOG" id="ENOG5031D67">
    <property type="taxonomic scope" value="Bacteria"/>
</dbReference>
<dbReference type="RefSeq" id="WP_006546253.1">
    <property type="nucleotide sequence ID" value="NZ_DS999540.1"/>
</dbReference>
<gene>
    <name evidence="3" type="ORF">HMPREF0044_1395</name>
</gene>
<proteinExistence type="predicted"/>
<keyword evidence="4" id="KW-1185">Reference proteome</keyword>
<feature type="transmembrane region" description="Helical" evidence="2">
    <location>
        <begin position="88"/>
        <end position="111"/>
    </location>
</feature>
<dbReference type="Proteomes" id="UP000010301">
    <property type="component" value="Unassembled WGS sequence"/>
</dbReference>
<keyword evidence="2" id="KW-0812">Transmembrane</keyword>
<dbReference type="EMBL" id="ACFG01000034">
    <property type="protein sequence ID" value="EEH63471.1"/>
    <property type="molecule type" value="Genomic_DNA"/>
</dbReference>
<dbReference type="STRING" id="525245.HMPREF0044_1395"/>
<name>C0W1V5_9ACTO</name>
<dbReference type="InterPro" id="IPR021403">
    <property type="entry name" value="DUF3043"/>
</dbReference>
<dbReference type="HOGENOM" id="CLU_091328_1_0_11"/>
<dbReference type="OrthoDB" id="5194448at2"/>
<protein>
    <recommendedName>
        <fullName evidence="5">DUF3043 domain-containing protein</fullName>
    </recommendedName>
</protein>